<evidence type="ECO:0000313" key="2">
    <source>
        <dbReference type="EMBL" id="KAL1124764.1"/>
    </source>
</evidence>
<dbReference type="EMBL" id="JBFDAA010000010">
    <property type="protein sequence ID" value="KAL1124764.1"/>
    <property type="molecule type" value="Genomic_DNA"/>
</dbReference>
<proteinExistence type="predicted"/>
<dbReference type="AlphaFoldDB" id="A0ABD0YCF3"/>
<gene>
    <name evidence="2" type="ORF">AAG570_001385</name>
</gene>
<evidence type="ECO:0000256" key="1">
    <source>
        <dbReference type="SAM" id="MobiDB-lite"/>
    </source>
</evidence>
<sequence length="135" mass="14135">NPPCVVCSSREYSSVVAGRHPGGRQQQPGCDTLGQPAPLLQPHPGDSGYHLAGHGRLPLPSRQATSLVAHQPEALPPRPVSCCCEDDTWYTSGGGPTGQGSHNHVPTDGSPQAKPHVDIQGKSLPPIELAKVFLT</sequence>
<keyword evidence="3" id="KW-1185">Reference proteome</keyword>
<evidence type="ECO:0000313" key="3">
    <source>
        <dbReference type="Proteomes" id="UP001558652"/>
    </source>
</evidence>
<reference evidence="2 3" key="1">
    <citation type="submission" date="2024-07" db="EMBL/GenBank/DDBJ databases">
        <title>Chromosome-level genome assembly of the water stick insect Ranatra chinensis (Heteroptera: Nepidae).</title>
        <authorList>
            <person name="Liu X."/>
        </authorList>
    </citation>
    <scope>NUCLEOTIDE SEQUENCE [LARGE SCALE GENOMIC DNA]</scope>
    <source>
        <strain evidence="2">Cailab_2021Rc</strain>
        <tissue evidence="2">Muscle</tissue>
    </source>
</reference>
<comment type="caution">
    <text evidence="2">The sequence shown here is derived from an EMBL/GenBank/DDBJ whole genome shotgun (WGS) entry which is preliminary data.</text>
</comment>
<dbReference type="Proteomes" id="UP001558652">
    <property type="component" value="Unassembled WGS sequence"/>
</dbReference>
<feature type="region of interest" description="Disordered" evidence="1">
    <location>
        <begin position="93"/>
        <end position="122"/>
    </location>
</feature>
<feature type="region of interest" description="Disordered" evidence="1">
    <location>
        <begin position="17"/>
        <end position="48"/>
    </location>
</feature>
<accession>A0ABD0YCF3</accession>
<name>A0ABD0YCF3_9HEMI</name>
<protein>
    <submittedName>
        <fullName evidence="2">Uncharacterized protein</fullName>
    </submittedName>
</protein>
<feature type="non-terminal residue" evidence="2">
    <location>
        <position position="1"/>
    </location>
</feature>
<organism evidence="2 3">
    <name type="scientific">Ranatra chinensis</name>
    <dbReference type="NCBI Taxonomy" id="642074"/>
    <lineage>
        <taxon>Eukaryota</taxon>
        <taxon>Metazoa</taxon>
        <taxon>Ecdysozoa</taxon>
        <taxon>Arthropoda</taxon>
        <taxon>Hexapoda</taxon>
        <taxon>Insecta</taxon>
        <taxon>Pterygota</taxon>
        <taxon>Neoptera</taxon>
        <taxon>Paraneoptera</taxon>
        <taxon>Hemiptera</taxon>
        <taxon>Heteroptera</taxon>
        <taxon>Panheteroptera</taxon>
        <taxon>Nepomorpha</taxon>
        <taxon>Nepidae</taxon>
        <taxon>Ranatrinae</taxon>
        <taxon>Ranatra</taxon>
    </lineage>
</organism>